<evidence type="ECO:0000313" key="2">
    <source>
        <dbReference type="EMBL" id="PLS07219.1"/>
    </source>
</evidence>
<dbReference type="RefSeq" id="WP_101646960.1">
    <property type="nucleotide sequence ID" value="NZ_PGVE01000028.1"/>
</dbReference>
<feature type="transmembrane region" description="Helical" evidence="1">
    <location>
        <begin position="45"/>
        <end position="67"/>
    </location>
</feature>
<keyword evidence="1" id="KW-0472">Membrane</keyword>
<organism evidence="2 3">
    <name type="scientific">Neobacillus cucumis</name>
    <dbReference type="NCBI Taxonomy" id="1740721"/>
    <lineage>
        <taxon>Bacteria</taxon>
        <taxon>Bacillati</taxon>
        <taxon>Bacillota</taxon>
        <taxon>Bacilli</taxon>
        <taxon>Bacillales</taxon>
        <taxon>Bacillaceae</taxon>
        <taxon>Neobacillus</taxon>
    </lineage>
</organism>
<feature type="transmembrane region" description="Helical" evidence="1">
    <location>
        <begin position="12"/>
        <end position="33"/>
    </location>
</feature>
<keyword evidence="3" id="KW-1185">Reference proteome</keyword>
<dbReference type="NCBIfam" id="TIGR01598">
    <property type="entry name" value="holin_phiLC3"/>
    <property type="match status" value="1"/>
</dbReference>
<name>A0A2N5HNX3_9BACI</name>
<dbReference type="Pfam" id="PF04531">
    <property type="entry name" value="Phage_holin_1"/>
    <property type="match status" value="1"/>
</dbReference>
<comment type="caution">
    <text evidence="2">The sequence shown here is derived from an EMBL/GenBank/DDBJ whole genome shotgun (WGS) entry which is preliminary data.</text>
</comment>
<dbReference type="EMBL" id="PGVE01000028">
    <property type="protein sequence ID" value="PLS07219.1"/>
    <property type="molecule type" value="Genomic_DNA"/>
</dbReference>
<keyword evidence="1" id="KW-1133">Transmembrane helix</keyword>
<evidence type="ECO:0000256" key="1">
    <source>
        <dbReference type="SAM" id="Phobius"/>
    </source>
</evidence>
<dbReference type="InterPro" id="IPR006485">
    <property type="entry name" value="Phage-like_holin"/>
</dbReference>
<protein>
    <submittedName>
        <fullName evidence="2">Phage holin</fullName>
    </submittedName>
</protein>
<proteinExistence type="predicted"/>
<keyword evidence="1" id="KW-0812">Transmembrane</keyword>
<dbReference type="OrthoDB" id="3176072at2"/>
<accession>A0A2N5HNX3</accession>
<reference evidence="2 3" key="1">
    <citation type="submission" date="2017-11" db="EMBL/GenBank/DDBJ databases">
        <title>Comparitive Functional Genomics of Dry Heat Resistant strains isolated from the Viking Spacecraft.</title>
        <authorList>
            <person name="Seuylemezian A."/>
            <person name="Cooper K."/>
            <person name="Vaishampayan P."/>
        </authorList>
    </citation>
    <scope>NUCLEOTIDE SEQUENCE [LARGE SCALE GENOMIC DNA]</scope>
    <source>
        <strain evidence="2 3">V32-6</strain>
    </source>
</reference>
<dbReference type="Proteomes" id="UP000234950">
    <property type="component" value="Unassembled WGS sequence"/>
</dbReference>
<gene>
    <name evidence="2" type="ORF">CVD27_05945</name>
</gene>
<evidence type="ECO:0000313" key="3">
    <source>
        <dbReference type="Proteomes" id="UP000234950"/>
    </source>
</evidence>
<sequence length="88" mass="10049">MINWKVRFKNRNWVIAFISQLMIVAEMVLSGLNTMGLIHFQLTDAIQSSILTFVNAVFVLLSMLGIVQDPTTKGYRDSDQALKYKEPK</sequence>
<dbReference type="AlphaFoldDB" id="A0A2N5HNX3"/>